<feature type="region of interest" description="Disordered" evidence="1">
    <location>
        <begin position="40"/>
        <end position="78"/>
    </location>
</feature>
<dbReference type="EMBL" id="JABFUD020000014">
    <property type="protein sequence ID" value="KAI5070711.1"/>
    <property type="molecule type" value="Genomic_DNA"/>
</dbReference>
<comment type="caution">
    <text evidence="2">The sequence shown here is derived from an EMBL/GenBank/DDBJ whole genome shotgun (WGS) entry which is preliminary data.</text>
</comment>
<feature type="compositionally biased region" description="Basic and acidic residues" evidence="1">
    <location>
        <begin position="40"/>
        <end position="53"/>
    </location>
</feature>
<sequence>MSKRSIARAHALSEAFLESPDRKVQQAAFDALQIIGSETEDKRMERKIEEQSGRKRHKRKHGEGDAASTDGHRSSKRRLLTTGVEVLHSWMCEGMLTSLTAVSLPRKLVGRLLVVQRVLWRACHAS</sequence>
<gene>
    <name evidence="2" type="ORF">GOP47_0015054</name>
</gene>
<protein>
    <submittedName>
        <fullName evidence="2">Uncharacterized protein</fullName>
    </submittedName>
</protein>
<evidence type="ECO:0000313" key="3">
    <source>
        <dbReference type="Proteomes" id="UP000886520"/>
    </source>
</evidence>
<keyword evidence="3" id="KW-1185">Reference proteome</keyword>
<reference evidence="2" key="1">
    <citation type="submission" date="2021-01" db="EMBL/GenBank/DDBJ databases">
        <title>Adiantum capillus-veneris genome.</title>
        <authorList>
            <person name="Fang Y."/>
            <person name="Liao Q."/>
        </authorList>
    </citation>
    <scope>NUCLEOTIDE SEQUENCE</scope>
    <source>
        <strain evidence="2">H3</strain>
        <tissue evidence="2">Leaf</tissue>
    </source>
</reference>
<accession>A0A9D4UNC3</accession>
<dbReference type="Proteomes" id="UP000886520">
    <property type="component" value="Chromosome 14"/>
</dbReference>
<proteinExistence type="predicted"/>
<dbReference type="AlphaFoldDB" id="A0A9D4UNC3"/>
<evidence type="ECO:0000256" key="1">
    <source>
        <dbReference type="SAM" id="MobiDB-lite"/>
    </source>
</evidence>
<name>A0A9D4UNC3_ADICA</name>
<evidence type="ECO:0000313" key="2">
    <source>
        <dbReference type="EMBL" id="KAI5070711.1"/>
    </source>
</evidence>
<organism evidence="2 3">
    <name type="scientific">Adiantum capillus-veneris</name>
    <name type="common">Maidenhair fern</name>
    <dbReference type="NCBI Taxonomy" id="13818"/>
    <lineage>
        <taxon>Eukaryota</taxon>
        <taxon>Viridiplantae</taxon>
        <taxon>Streptophyta</taxon>
        <taxon>Embryophyta</taxon>
        <taxon>Tracheophyta</taxon>
        <taxon>Polypodiopsida</taxon>
        <taxon>Polypodiidae</taxon>
        <taxon>Polypodiales</taxon>
        <taxon>Pteridineae</taxon>
        <taxon>Pteridaceae</taxon>
        <taxon>Vittarioideae</taxon>
        <taxon>Adiantum</taxon>
    </lineage>
</organism>